<dbReference type="SUPFAM" id="SSF48498">
    <property type="entry name" value="Tetracyclin repressor-like, C-terminal domain"/>
    <property type="match status" value="1"/>
</dbReference>
<dbReference type="AlphaFoldDB" id="A0A4U6QF94"/>
<evidence type="ECO:0000313" key="4">
    <source>
        <dbReference type="EMBL" id="TKV58863.1"/>
    </source>
</evidence>
<dbReference type="GO" id="GO:0003700">
    <property type="term" value="F:DNA-binding transcription factor activity"/>
    <property type="evidence" value="ECO:0007669"/>
    <property type="project" value="TreeGrafter"/>
</dbReference>
<dbReference type="InterPro" id="IPR009057">
    <property type="entry name" value="Homeodomain-like_sf"/>
</dbReference>
<dbReference type="Gene3D" id="1.10.357.10">
    <property type="entry name" value="Tetracycline Repressor, domain 2"/>
    <property type="match status" value="1"/>
</dbReference>
<protein>
    <submittedName>
        <fullName evidence="4">TetR/AcrR family transcriptional regulator</fullName>
    </submittedName>
</protein>
<evidence type="ECO:0000256" key="1">
    <source>
        <dbReference type="ARBA" id="ARBA00023125"/>
    </source>
</evidence>
<keyword evidence="5" id="KW-1185">Reference proteome</keyword>
<evidence type="ECO:0000259" key="3">
    <source>
        <dbReference type="PROSITE" id="PS50977"/>
    </source>
</evidence>
<proteinExistence type="predicted"/>
<sequence>MSLLKGATVTAPTHALTSLDDHTPQALRPVLQPLPPLTDAGVRLLDAASDLFHRRGVRAVGVDLIAEVAGTTKKTLYDRFGSKDALVALYLLRRAHRWRAHLLAQLNALDLADDPAAARAQQVLCVFDILEDWMGQERRGCAFVNTFAELGDGDHPAIAVIRAEKAWMRALFDTLAGDGEVGGHLHLLYEGTLVVLTAGGDLSAVAQARRAAERVLAAPRP</sequence>
<dbReference type="OrthoDB" id="4214267at2"/>
<dbReference type="SUPFAM" id="SSF46689">
    <property type="entry name" value="Homeodomain-like"/>
    <property type="match status" value="1"/>
</dbReference>
<dbReference type="PANTHER" id="PTHR30055">
    <property type="entry name" value="HTH-TYPE TRANSCRIPTIONAL REGULATOR RUTR"/>
    <property type="match status" value="1"/>
</dbReference>
<accession>A0A4U6QF94</accession>
<dbReference type="InterPro" id="IPR050109">
    <property type="entry name" value="HTH-type_TetR-like_transc_reg"/>
</dbReference>
<gene>
    <name evidence="4" type="ORF">FDO65_15305</name>
</gene>
<reference evidence="4 5" key="1">
    <citation type="submission" date="2019-05" db="EMBL/GenBank/DDBJ databases">
        <title>Nakamurella sp. N5BH11, whole genome shotgun sequence.</title>
        <authorList>
            <person name="Tuo L."/>
        </authorList>
    </citation>
    <scope>NUCLEOTIDE SEQUENCE [LARGE SCALE GENOMIC DNA]</scope>
    <source>
        <strain evidence="4 5">N5BH11</strain>
    </source>
</reference>
<dbReference type="InterPro" id="IPR036271">
    <property type="entry name" value="Tet_transcr_reg_TetR-rel_C_sf"/>
</dbReference>
<comment type="caution">
    <text evidence="4">The sequence shown here is derived from an EMBL/GenBank/DDBJ whole genome shotgun (WGS) entry which is preliminary data.</text>
</comment>
<feature type="DNA-binding region" description="H-T-H motif" evidence="2">
    <location>
        <begin position="61"/>
        <end position="80"/>
    </location>
</feature>
<dbReference type="InterPro" id="IPR001647">
    <property type="entry name" value="HTH_TetR"/>
</dbReference>
<feature type="domain" description="HTH tetR-type" evidence="3">
    <location>
        <begin position="38"/>
        <end position="98"/>
    </location>
</feature>
<dbReference type="PROSITE" id="PS50977">
    <property type="entry name" value="HTH_TETR_2"/>
    <property type="match status" value="1"/>
</dbReference>
<name>A0A4U6QF94_9ACTN</name>
<dbReference type="Proteomes" id="UP000306985">
    <property type="component" value="Unassembled WGS sequence"/>
</dbReference>
<evidence type="ECO:0000313" key="5">
    <source>
        <dbReference type="Proteomes" id="UP000306985"/>
    </source>
</evidence>
<dbReference type="GO" id="GO:0000976">
    <property type="term" value="F:transcription cis-regulatory region binding"/>
    <property type="evidence" value="ECO:0007669"/>
    <property type="project" value="TreeGrafter"/>
</dbReference>
<dbReference type="EMBL" id="SZZH01000003">
    <property type="protein sequence ID" value="TKV58863.1"/>
    <property type="molecule type" value="Genomic_DNA"/>
</dbReference>
<organism evidence="4 5">
    <name type="scientific">Nakamurella flava</name>
    <dbReference type="NCBI Taxonomy" id="2576308"/>
    <lineage>
        <taxon>Bacteria</taxon>
        <taxon>Bacillati</taxon>
        <taxon>Actinomycetota</taxon>
        <taxon>Actinomycetes</taxon>
        <taxon>Nakamurellales</taxon>
        <taxon>Nakamurellaceae</taxon>
        <taxon>Nakamurella</taxon>
    </lineage>
</organism>
<dbReference type="PRINTS" id="PR00455">
    <property type="entry name" value="HTHTETR"/>
</dbReference>
<evidence type="ECO:0000256" key="2">
    <source>
        <dbReference type="PROSITE-ProRule" id="PRU00335"/>
    </source>
</evidence>
<dbReference type="PANTHER" id="PTHR30055:SF200">
    <property type="entry name" value="HTH-TYPE TRANSCRIPTIONAL REPRESSOR BDCR"/>
    <property type="match status" value="1"/>
</dbReference>
<dbReference type="Pfam" id="PF00440">
    <property type="entry name" value="TetR_N"/>
    <property type="match status" value="1"/>
</dbReference>
<keyword evidence="1 2" id="KW-0238">DNA-binding</keyword>